<reference evidence="1 2" key="1">
    <citation type="submission" date="2018-02" db="EMBL/GenBank/DDBJ databases">
        <title>Draft genome of wild Prunus yedoensis var. nudiflora.</title>
        <authorList>
            <person name="Baek S."/>
            <person name="Kim J.-H."/>
            <person name="Choi K."/>
            <person name="Kim G.-B."/>
            <person name="Cho A."/>
            <person name="Jang H."/>
            <person name="Shin C.-H."/>
            <person name="Yu H.-J."/>
            <person name="Mun J.-H."/>
        </authorList>
    </citation>
    <scope>NUCLEOTIDE SEQUENCE [LARGE SCALE GENOMIC DNA]</scope>
    <source>
        <strain evidence="2">cv. Jeju island</strain>
        <tissue evidence="1">Leaf</tissue>
    </source>
</reference>
<dbReference type="GO" id="GO:0003723">
    <property type="term" value="F:RNA binding"/>
    <property type="evidence" value="ECO:0007669"/>
    <property type="project" value="InterPro"/>
</dbReference>
<dbReference type="AlphaFoldDB" id="A0A314ZDF3"/>
<proteinExistence type="predicted"/>
<gene>
    <name evidence="1" type="ORF">Pyn_29100</name>
</gene>
<name>A0A314ZDF3_PRUYE</name>
<comment type="caution">
    <text evidence="1">The sequence shown here is derived from an EMBL/GenBank/DDBJ whole genome shotgun (WGS) entry which is preliminary data.</text>
</comment>
<organism evidence="1 2">
    <name type="scientific">Prunus yedoensis var. nudiflora</name>
    <dbReference type="NCBI Taxonomy" id="2094558"/>
    <lineage>
        <taxon>Eukaryota</taxon>
        <taxon>Viridiplantae</taxon>
        <taxon>Streptophyta</taxon>
        <taxon>Embryophyta</taxon>
        <taxon>Tracheophyta</taxon>
        <taxon>Spermatophyta</taxon>
        <taxon>Magnoliopsida</taxon>
        <taxon>eudicotyledons</taxon>
        <taxon>Gunneridae</taxon>
        <taxon>Pentapetalae</taxon>
        <taxon>rosids</taxon>
        <taxon>fabids</taxon>
        <taxon>Rosales</taxon>
        <taxon>Rosaceae</taxon>
        <taxon>Amygdaloideae</taxon>
        <taxon>Amygdaleae</taxon>
        <taxon>Prunus</taxon>
    </lineage>
</organism>
<keyword evidence="2" id="KW-1185">Reference proteome</keyword>
<dbReference type="InterPro" id="IPR046960">
    <property type="entry name" value="PPR_At4g14850-like_plant"/>
</dbReference>
<dbReference type="Proteomes" id="UP000250321">
    <property type="component" value="Unassembled WGS sequence"/>
</dbReference>
<sequence>MPFEPDPIIWRTLLGACGTHKNTELVNVIADHILTTLPEDPSTYVTLSNVYAELGMWNDLSKVRAAVKKVGAKEAGRSWIEVSS</sequence>
<evidence type="ECO:0000313" key="1">
    <source>
        <dbReference type="EMBL" id="PQP99885.1"/>
    </source>
</evidence>
<dbReference type="GO" id="GO:0009451">
    <property type="term" value="P:RNA modification"/>
    <property type="evidence" value="ECO:0007669"/>
    <property type="project" value="InterPro"/>
</dbReference>
<dbReference type="Pfam" id="PF20431">
    <property type="entry name" value="E_motif"/>
    <property type="match status" value="1"/>
</dbReference>
<dbReference type="OrthoDB" id="185373at2759"/>
<dbReference type="Gene3D" id="1.25.40.10">
    <property type="entry name" value="Tetratricopeptide repeat domain"/>
    <property type="match status" value="1"/>
</dbReference>
<dbReference type="InterPro" id="IPR046848">
    <property type="entry name" value="E_motif"/>
</dbReference>
<evidence type="ECO:0000313" key="2">
    <source>
        <dbReference type="Proteomes" id="UP000250321"/>
    </source>
</evidence>
<dbReference type="PANTHER" id="PTHR47926">
    <property type="entry name" value="PENTATRICOPEPTIDE REPEAT-CONTAINING PROTEIN"/>
    <property type="match status" value="1"/>
</dbReference>
<dbReference type="EMBL" id="PJQY01001762">
    <property type="protein sequence ID" value="PQP99885.1"/>
    <property type="molecule type" value="Genomic_DNA"/>
</dbReference>
<dbReference type="InterPro" id="IPR011990">
    <property type="entry name" value="TPR-like_helical_dom_sf"/>
</dbReference>
<accession>A0A314ZDF3</accession>
<protein>
    <submittedName>
        <fullName evidence="1">Pentatricopeptide repeat-containing protein</fullName>
    </submittedName>
</protein>
<dbReference type="STRING" id="2094558.A0A314ZDF3"/>